<gene>
    <name evidence="3" type="ORF">ACKI18_35130</name>
</gene>
<organism evidence="3 4">
    <name type="scientific">Streptomyces niveiscabiei</name>
    <dbReference type="NCBI Taxonomy" id="164115"/>
    <lineage>
        <taxon>Bacteria</taxon>
        <taxon>Bacillati</taxon>
        <taxon>Actinomycetota</taxon>
        <taxon>Actinomycetes</taxon>
        <taxon>Kitasatosporales</taxon>
        <taxon>Streptomycetaceae</taxon>
        <taxon>Streptomyces</taxon>
    </lineage>
</organism>
<evidence type="ECO:0000313" key="3">
    <source>
        <dbReference type="EMBL" id="MFM9613907.1"/>
    </source>
</evidence>
<name>A0ABW9I4L1_9ACTN</name>
<evidence type="ECO:0000256" key="2">
    <source>
        <dbReference type="ARBA" id="ARBA00022845"/>
    </source>
</evidence>
<keyword evidence="2" id="KW-0810">Translation regulation</keyword>
<dbReference type="Pfam" id="PF04957">
    <property type="entry name" value="RMF"/>
    <property type="match status" value="1"/>
</dbReference>
<proteinExistence type="predicted"/>
<evidence type="ECO:0000313" key="4">
    <source>
        <dbReference type="Proteomes" id="UP001631957"/>
    </source>
</evidence>
<dbReference type="NCBIfam" id="NF041886">
    <property type="entry name" value="Rmf_CrpP_fam"/>
    <property type="match status" value="1"/>
</dbReference>
<comment type="caution">
    <text evidence="3">The sequence shown here is derived from an EMBL/GenBank/DDBJ whole genome shotgun (WGS) entry which is preliminary data.</text>
</comment>
<keyword evidence="4" id="KW-1185">Reference proteome</keyword>
<dbReference type="Proteomes" id="UP001631957">
    <property type="component" value="Unassembled WGS sequence"/>
</dbReference>
<dbReference type="EMBL" id="JBJVNI010000023">
    <property type="protein sequence ID" value="MFM9613907.1"/>
    <property type="molecule type" value="Genomic_DNA"/>
</dbReference>
<dbReference type="InterPro" id="IPR023200">
    <property type="entry name" value="RMF_sf"/>
</dbReference>
<accession>A0ABW9I4L1</accession>
<keyword evidence="1" id="KW-0963">Cytoplasm</keyword>
<dbReference type="InterPro" id="IPR007040">
    <property type="entry name" value="Ribosome_modulation_factor"/>
</dbReference>
<sequence>MGTREDVVRAVQEGIEAGRRGDDVRTCPYPGDSLLRTAWIKGYARERPATAATE</sequence>
<protein>
    <submittedName>
        <fullName evidence="3">Rmf/CrpP fold protein</fullName>
    </submittedName>
</protein>
<dbReference type="RefSeq" id="WP_409122780.1">
    <property type="nucleotide sequence ID" value="NZ_JBJVNI010000023.1"/>
</dbReference>
<dbReference type="NCBIfam" id="NF041887">
    <property type="entry name" value="Rmf_like_phage"/>
    <property type="match status" value="1"/>
</dbReference>
<evidence type="ECO:0000256" key="1">
    <source>
        <dbReference type="ARBA" id="ARBA00022490"/>
    </source>
</evidence>
<dbReference type="Gene3D" id="1.10.10.620">
    <property type="entry name" value="ribosome modulation factor like domain"/>
    <property type="match status" value="1"/>
</dbReference>
<reference evidence="3 4" key="1">
    <citation type="submission" date="2024-12" db="EMBL/GenBank/DDBJ databases">
        <title>Forecasting of Potato common scab and diversities of Pathogenic streptomyces spp. in china.</title>
        <authorList>
            <person name="Handique U."/>
            <person name="Wu J."/>
        </authorList>
    </citation>
    <scope>NUCLEOTIDE SEQUENCE [LARGE SCALE GENOMIC DNA]</scope>
    <source>
        <strain evidence="3 4">ZRIMU1530</strain>
    </source>
</reference>